<feature type="chain" id="PRO_5019279099" description="Adhesin domain-containing protein" evidence="1">
    <location>
        <begin position="31"/>
        <end position="314"/>
    </location>
</feature>
<organism evidence="2 3">
    <name type="scientific">Lacrimispora algidixylanolytica</name>
    <dbReference type="NCBI Taxonomy" id="94868"/>
    <lineage>
        <taxon>Bacteria</taxon>
        <taxon>Bacillati</taxon>
        <taxon>Bacillota</taxon>
        <taxon>Clostridia</taxon>
        <taxon>Lachnospirales</taxon>
        <taxon>Lachnospiraceae</taxon>
        <taxon>Lacrimispora</taxon>
    </lineage>
</organism>
<reference evidence="2 3" key="1">
    <citation type="submission" date="2016-08" db="EMBL/GenBank/DDBJ databases">
        <title>A new outlook on sporulation: Clostridium algidixylanolyticum.</title>
        <authorList>
            <person name="Poppleton D.I."/>
            <person name="Gribaldo S."/>
        </authorList>
    </citation>
    <scope>NUCLEOTIDE SEQUENCE [LARGE SCALE GENOMIC DNA]</scope>
    <source>
        <strain evidence="2 3">SPL73</strain>
    </source>
</reference>
<protein>
    <recommendedName>
        <fullName evidence="4">Adhesin domain-containing protein</fullName>
    </recommendedName>
</protein>
<keyword evidence="1" id="KW-0732">Signal</keyword>
<dbReference type="RefSeq" id="WP_120198669.1">
    <property type="nucleotide sequence ID" value="NZ_MCIA01000034.1"/>
</dbReference>
<proteinExistence type="predicted"/>
<sequence>MKKFIKGCIIAGLVCVLAGGGMMTAAVAMGANLTDAIPQQLKQWWNEVGNLAEDEFWADSDFPFDSEDQEQFKINEFPTDKNDIDISEQGDQIYSGIGIVDLDADLMVGKVRIIDDSVGDEITIYCNKDSSFYKIEDKGGKLNLKTYPGNGYRQDSSILFTIHVPENHQFTKVKINIAPTNNKPGKGSFKSVGVVAKAISADELSLNVTAGVANISKGNVGKLSIDSEAGAVNYSGDVLDRVLVDCEASAINLKLVGEKEDFSYKVDSELGAVKLGDESISVLGKTGLENANAPKSMDLKCEVSAVKITFMNQV</sequence>
<comment type="caution">
    <text evidence="2">The sequence shown here is derived from an EMBL/GenBank/DDBJ whole genome shotgun (WGS) entry which is preliminary data.</text>
</comment>
<evidence type="ECO:0000256" key="1">
    <source>
        <dbReference type="SAM" id="SignalP"/>
    </source>
</evidence>
<accession>A0A419STX6</accession>
<feature type="signal peptide" evidence="1">
    <location>
        <begin position="1"/>
        <end position="30"/>
    </location>
</feature>
<keyword evidence="3" id="KW-1185">Reference proteome</keyword>
<name>A0A419STX6_9FIRM</name>
<gene>
    <name evidence="2" type="ORF">BET01_10905</name>
</gene>
<dbReference type="OrthoDB" id="1654962at2"/>
<evidence type="ECO:0000313" key="2">
    <source>
        <dbReference type="EMBL" id="RKD28711.1"/>
    </source>
</evidence>
<evidence type="ECO:0000313" key="3">
    <source>
        <dbReference type="Proteomes" id="UP000284277"/>
    </source>
</evidence>
<dbReference type="EMBL" id="MCIA01000034">
    <property type="protein sequence ID" value="RKD28711.1"/>
    <property type="molecule type" value="Genomic_DNA"/>
</dbReference>
<dbReference type="Proteomes" id="UP000284277">
    <property type="component" value="Unassembled WGS sequence"/>
</dbReference>
<evidence type="ECO:0008006" key="4">
    <source>
        <dbReference type="Google" id="ProtNLM"/>
    </source>
</evidence>
<dbReference type="AlphaFoldDB" id="A0A419STX6"/>